<dbReference type="SMART" id="SM00388">
    <property type="entry name" value="HisKA"/>
    <property type="match status" value="1"/>
</dbReference>
<keyword evidence="4" id="KW-0808">Transferase</keyword>
<dbReference type="AlphaFoldDB" id="A0ABD6D6L3"/>
<dbReference type="Pfam" id="PF02518">
    <property type="entry name" value="HATPase_c"/>
    <property type="match status" value="1"/>
</dbReference>
<feature type="domain" description="Histidine kinase" evidence="6">
    <location>
        <begin position="539"/>
        <end position="744"/>
    </location>
</feature>
<dbReference type="CDD" id="cd00075">
    <property type="entry name" value="HATPase"/>
    <property type="match status" value="1"/>
</dbReference>
<feature type="domain" description="PAC" evidence="8">
    <location>
        <begin position="77"/>
        <end position="127"/>
    </location>
</feature>
<protein>
    <recommendedName>
        <fullName evidence="2">histidine kinase</fullName>
        <ecNumber evidence="2">2.7.13.3</ecNumber>
    </recommendedName>
</protein>
<feature type="domain" description="PAC" evidence="8">
    <location>
        <begin position="200"/>
        <end position="252"/>
    </location>
</feature>
<dbReference type="SMART" id="SM00091">
    <property type="entry name" value="PAS"/>
    <property type="match status" value="3"/>
</dbReference>
<dbReference type="EC" id="2.7.13.3" evidence="2"/>
<dbReference type="CDD" id="cd00130">
    <property type="entry name" value="PAS"/>
    <property type="match status" value="3"/>
</dbReference>
<dbReference type="SUPFAM" id="SSF47384">
    <property type="entry name" value="Homodimeric domain of signal transducing histidine kinase"/>
    <property type="match status" value="1"/>
</dbReference>
<evidence type="ECO:0000259" key="7">
    <source>
        <dbReference type="PROSITE" id="PS50112"/>
    </source>
</evidence>
<dbReference type="InterPro" id="IPR001610">
    <property type="entry name" value="PAC"/>
</dbReference>
<accession>A0ABD6D6L3</accession>
<dbReference type="Gene3D" id="3.30.450.40">
    <property type="match status" value="1"/>
</dbReference>
<dbReference type="InterPro" id="IPR036097">
    <property type="entry name" value="HisK_dim/P_sf"/>
</dbReference>
<keyword evidence="10" id="KW-1185">Reference proteome</keyword>
<dbReference type="RefSeq" id="WP_256395738.1">
    <property type="nucleotide sequence ID" value="NZ_JANHDJ010000002.1"/>
</dbReference>
<gene>
    <name evidence="9" type="ORF">ACFSBW_08355</name>
</gene>
<dbReference type="InterPro" id="IPR004358">
    <property type="entry name" value="Sig_transdc_His_kin-like_C"/>
</dbReference>
<dbReference type="PROSITE" id="PS50109">
    <property type="entry name" value="HIS_KIN"/>
    <property type="match status" value="1"/>
</dbReference>
<dbReference type="Pfam" id="PF01590">
    <property type="entry name" value="GAF"/>
    <property type="match status" value="1"/>
</dbReference>
<dbReference type="SMART" id="SM00387">
    <property type="entry name" value="HATPase_c"/>
    <property type="match status" value="1"/>
</dbReference>
<dbReference type="PRINTS" id="PR00344">
    <property type="entry name" value="BCTRLSENSOR"/>
</dbReference>
<dbReference type="Pfam" id="PF00512">
    <property type="entry name" value="HisKA"/>
    <property type="match status" value="1"/>
</dbReference>
<keyword evidence="3" id="KW-0597">Phosphoprotein</keyword>
<sequence length="744" mass="84151">MKETVSTVFDDLEIGITLHDPETGAIVAVNSRLETLYGYREAELQEMSVADYSATDEGFTQAAAEERIRAAAEGEPQTFEWRIEQPDGERVWVRVRLALTQLDGEEYVIAEIQDISEQKERQRTLEAERSFIQQSLNTLDDVFYMLDPNGRLERWNDAVTEVTGYSDHEIDGMHAMEFFAADDAEAVGRSITEVIETGSAVVEADYVTKDGESIPYEFTGTRLTDADGEPRGIIGIGRDIADRKRHLQRIEQQEQAFRRLHQTASTSAPFEEKVAELLDFGREYLHVEQGFFTRFDDGTQEIVVGVGPNSQLQNGATAPFSESYCRHTVDPDSKSPLTVTNAVEEGWADDPAYERFELACYAGSTITVGDEVVGTICFADREPQDKAFTEIQETFIELLSEWMSYELERAERERKYRRLTERISDAYYAVDTEFTVTYWNDAMAERIDVPADDVLGENLWEYFPEIEGTVIEQRFHEAIETQEPTSCEYYYEPADYWTELQIYPDEDGLAVISKDITDRKAHEAELERSNERLQEFAYILSHDLQEPLRMVSSYVDLLETELDEHLDEETREYMTFAVDGAERMRGMIDGLLQYSRVETEGEAFEPVDVEAVIKGVRHDLQLSIDEADAELSVGSLPTIPADDDQLGQLFQNLVSNAIEHGGSTIEITGEEIASGYRFAVSDDGPGIPTHQQDEVFGLFDKGDDSDGTGIGLAICERIVTRHNGDIWVESTDDGTTFYVTIETQ</sequence>
<dbReference type="SMART" id="SM00086">
    <property type="entry name" value="PAC"/>
    <property type="match status" value="2"/>
</dbReference>
<comment type="caution">
    <text evidence="9">The sequence shown here is derived from an EMBL/GenBank/DDBJ whole genome shotgun (WGS) entry which is preliminary data.</text>
</comment>
<proteinExistence type="predicted"/>
<dbReference type="SUPFAM" id="SSF55874">
    <property type="entry name" value="ATPase domain of HSP90 chaperone/DNA topoisomerase II/histidine kinase"/>
    <property type="match status" value="1"/>
</dbReference>
<keyword evidence="5" id="KW-0418">Kinase</keyword>
<comment type="catalytic activity">
    <reaction evidence="1">
        <text>ATP + protein L-histidine = ADP + protein N-phospho-L-histidine.</text>
        <dbReference type="EC" id="2.7.13.3"/>
    </reaction>
</comment>
<evidence type="ECO:0000313" key="10">
    <source>
        <dbReference type="Proteomes" id="UP001597052"/>
    </source>
</evidence>
<dbReference type="InterPro" id="IPR003018">
    <property type="entry name" value="GAF"/>
</dbReference>
<reference evidence="9 10" key="1">
    <citation type="journal article" date="2019" name="Int. J. Syst. Evol. Microbiol.">
        <title>The Global Catalogue of Microorganisms (GCM) 10K type strain sequencing project: providing services to taxonomists for standard genome sequencing and annotation.</title>
        <authorList>
            <consortium name="The Broad Institute Genomics Platform"/>
            <consortium name="The Broad Institute Genome Sequencing Center for Infectious Disease"/>
            <person name="Wu L."/>
            <person name="Ma J."/>
        </authorList>
    </citation>
    <scope>NUCLEOTIDE SEQUENCE [LARGE SCALE GENOMIC DNA]</scope>
    <source>
        <strain evidence="9 10">CGMCC 1.10593</strain>
    </source>
</reference>
<dbReference type="Gene3D" id="1.10.287.130">
    <property type="match status" value="1"/>
</dbReference>
<dbReference type="InterPro" id="IPR029016">
    <property type="entry name" value="GAF-like_dom_sf"/>
</dbReference>
<dbReference type="PANTHER" id="PTHR43304:SF1">
    <property type="entry name" value="PAC DOMAIN-CONTAINING PROTEIN"/>
    <property type="match status" value="1"/>
</dbReference>
<dbReference type="InterPro" id="IPR000700">
    <property type="entry name" value="PAS-assoc_C"/>
</dbReference>
<dbReference type="PROSITE" id="PS50112">
    <property type="entry name" value="PAS"/>
    <property type="match status" value="2"/>
</dbReference>
<evidence type="ECO:0000256" key="3">
    <source>
        <dbReference type="ARBA" id="ARBA00022553"/>
    </source>
</evidence>
<feature type="domain" description="PAS" evidence="7">
    <location>
        <begin position="128"/>
        <end position="198"/>
    </location>
</feature>
<evidence type="ECO:0000256" key="4">
    <source>
        <dbReference type="ARBA" id="ARBA00022679"/>
    </source>
</evidence>
<dbReference type="Pfam" id="PF13426">
    <property type="entry name" value="PAS_9"/>
    <property type="match status" value="1"/>
</dbReference>
<dbReference type="SUPFAM" id="SSF55781">
    <property type="entry name" value="GAF domain-like"/>
    <property type="match status" value="1"/>
</dbReference>
<dbReference type="CDD" id="cd00082">
    <property type="entry name" value="HisKA"/>
    <property type="match status" value="1"/>
</dbReference>
<dbReference type="InterPro" id="IPR052162">
    <property type="entry name" value="Sensor_kinase/Photoreceptor"/>
</dbReference>
<dbReference type="PROSITE" id="PS50113">
    <property type="entry name" value="PAC"/>
    <property type="match status" value="2"/>
</dbReference>
<dbReference type="SUPFAM" id="SSF55785">
    <property type="entry name" value="PYP-like sensor domain (PAS domain)"/>
    <property type="match status" value="3"/>
</dbReference>
<dbReference type="InterPro" id="IPR005467">
    <property type="entry name" value="His_kinase_dom"/>
</dbReference>
<dbReference type="InterPro" id="IPR000014">
    <property type="entry name" value="PAS"/>
</dbReference>
<evidence type="ECO:0000256" key="2">
    <source>
        <dbReference type="ARBA" id="ARBA00012438"/>
    </source>
</evidence>
<dbReference type="InterPro" id="IPR003594">
    <property type="entry name" value="HATPase_dom"/>
</dbReference>
<dbReference type="SMART" id="SM00065">
    <property type="entry name" value="GAF"/>
    <property type="match status" value="1"/>
</dbReference>
<name>A0ABD6D6L3_9EURY</name>
<feature type="domain" description="PAS" evidence="7">
    <location>
        <begin position="412"/>
        <end position="482"/>
    </location>
</feature>
<dbReference type="NCBIfam" id="TIGR00229">
    <property type="entry name" value="sensory_box"/>
    <property type="match status" value="3"/>
</dbReference>
<evidence type="ECO:0000259" key="8">
    <source>
        <dbReference type="PROSITE" id="PS50113"/>
    </source>
</evidence>
<evidence type="ECO:0000256" key="5">
    <source>
        <dbReference type="ARBA" id="ARBA00022777"/>
    </source>
</evidence>
<dbReference type="Proteomes" id="UP001597052">
    <property type="component" value="Unassembled WGS sequence"/>
</dbReference>
<evidence type="ECO:0000259" key="6">
    <source>
        <dbReference type="PROSITE" id="PS50109"/>
    </source>
</evidence>
<dbReference type="InterPro" id="IPR003661">
    <property type="entry name" value="HisK_dim/P_dom"/>
</dbReference>
<dbReference type="PANTHER" id="PTHR43304">
    <property type="entry name" value="PHYTOCHROME-LIKE PROTEIN CPH1"/>
    <property type="match status" value="1"/>
</dbReference>
<evidence type="ECO:0000256" key="1">
    <source>
        <dbReference type="ARBA" id="ARBA00000085"/>
    </source>
</evidence>
<dbReference type="Gene3D" id="3.30.565.10">
    <property type="entry name" value="Histidine kinase-like ATPase, C-terminal domain"/>
    <property type="match status" value="1"/>
</dbReference>
<dbReference type="Gene3D" id="3.30.450.20">
    <property type="entry name" value="PAS domain"/>
    <property type="match status" value="3"/>
</dbReference>
<dbReference type="Pfam" id="PF08448">
    <property type="entry name" value="PAS_4"/>
    <property type="match status" value="2"/>
</dbReference>
<dbReference type="InterPro" id="IPR013656">
    <property type="entry name" value="PAS_4"/>
</dbReference>
<dbReference type="InterPro" id="IPR035965">
    <property type="entry name" value="PAS-like_dom_sf"/>
</dbReference>
<evidence type="ECO:0000313" key="9">
    <source>
        <dbReference type="EMBL" id="MFD1641884.1"/>
    </source>
</evidence>
<dbReference type="GO" id="GO:0004673">
    <property type="term" value="F:protein histidine kinase activity"/>
    <property type="evidence" value="ECO:0007669"/>
    <property type="project" value="UniProtKB-EC"/>
</dbReference>
<organism evidence="9 10">
    <name type="scientific">Halohasta litorea</name>
    <dbReference type="NCBI Taxonomy" id="869891"/>
    <lineage>
        <taxon>Archaea</taxon>
        <taxon>Methanobacteriati</taxon>
        <taxon>Methanobacteriota</taxon>
        <taxon>Stenosarchaea group</taxon>
        <taxon>Halobacteria</taxon>
        <taxon>Halobacteriales</taxon>
        <taxon>Haloferacaceae</taxon>
        <taxon>Halohasta</taxon>
    </lineage>
</organism>
<dbReference type="InterPro" id="IPR036890">
    <property type="entry name" value="HATPase_C_sf"/>
</dbReference>
<dbReference type="EMBL" id="JBHUDM010000002">
    <property type="protein sequence ID" value="MFD1641884.1"/>
    <property type="molecule type" value="Genomic_DNA"/>
</dbReference>